<keyword evidence="2" id="KW-1185">Reference proteome</keyword>
<evidence type="ECO:0000313" key="2">
    <source>
        <dbReference type="Proteomes" id="UP001056120"/>
    </source>
</evidence>
<reference evidence="1 2" key="2">
    <citation type="journal article" date="2022" name="Mol. Ecol. Resour.">
        <title>The genomes of chicory, endive, great burdock and yacon provide insights into Asteraceae paleo-polyploidization history and plant inulin production.</title>
        <authorList>
            <person name="Fan W."/>
            <person name="Wang S."/>
            <person name="Wang H."/>
            <person name="Wang A."/>
            <person name="Jiang F."/>
            <person name="Liu H."/>
            <person name="Zhao H."/>
            <person name="Xu D."/>
            <person name="Zhang Y."/>
        </authorList>
    </citation>
    <scope>NUCLEOTIDE SEQUENCE [LARGE SCALE GENOMIC DNA]</scope>
    <source>
        <strain evidence="2">cv. Yunnan</strain>
        <tissue evidence="1">Leaves</tissue>
    </source>
</reference>
<dbReference type="Proteomes" id="UP001056120">
    <property type="component" value="Linkage Group LG05"/>
</dbReference>
<reference evidence="2" key="1">
    <citation type="journal article" date="2022" name="Mol. Ecol. Resour.">
        <title>The genomes of chicory, endive, great burdock and yacon provide insights into Asteraceae palaeo-polyploidization history and plant inulin production.</title>
        <authorList>
            <person name="Fan W."/>
            <person name="Wang S."/>
            <person name="Wang H."/>
            <person name="Wang A."/>
            <person name="Jiang F."/>
            <person name="Liu H."/>
            <person name="Zhao H."/>
            <person name="Xu D."/>
            <person name="Zhang Y."/>
        </authorList>
    </citation>
    <scope>NUCLEOTIDE SEQUENCE [LARGE SCALE GENOMIC DNA]</scope>
    <source>
        <strain evidence="2">cv. Yunnan</strain>
    </source>
</reference>
<name>A0ACB9J8X5_9ASTR</name>
<sequence>MENHDLASENSEAEMNVDVELEEMNEVANEEKLMDKSNQSPQIHSILIASLRTKEKKEVTINQNMEEIQKSSPSIPPGYNWHNEVEKEIQLQNIVNNGEQEEPKVLDEESIAVYKPCKGSSKSSTFAGNSK</sequence>
<protein>
    <submittedName>
        <fullName evidence="1">Uncharacterized protein</fullName>
    </submittedName>
</protein>
<accession>A0ACB9J8X5</accession>
<gene>
    <name evidence="1" type="ORF">L1987_15391</name>
</gene>
<organism evidence="1 2">
    <name type="scientific">Smallanthus sonchifolius</name>
    <dbReference type="NCBI Taxonomy" id="185202"/>
    <lineage>
        <taxon>Eukaryota</taxon>
        <taxon>Viridiplantae</taxon>
        <taxon>Streptophyta</taxon>
        <taxon>Embryophyta</taxon>
        <taxon>Tracheophyta</taxon>
        <taxon>Spermatophyta</taxon>
        <taxon>Magnoliopsida</taxon>
        <taxon>eudicotyledons</taxon>
        <taxon>Gunneridae</taxon>
        <taxon>Pentapetalae</taxon>
        <taxon>asterids</taxon>
        <taxon>campanulids</taxon>
        <taxon>Asterales</taxon>
        <taxon>Asteraceae</taxon>
        <taxon>Asteroideae</taxon>
        <taxon>Heliantheae alliance</taxon>
        <taxon>Millerieae</taxon>
        <taxon>Smallanthus</taxon>
    </lineage>
</organism>
<proteinExistence type="predicted"/>
<comment type="caution">
    <text evidence="1">The sequence shown here is derived from an EMBL/GenBank/DDBJ whole genome shotgun (WGS) entry which is preliminary data.</text>
</comment>
<dbReference type="EMBL" id="CM042022">
    <property type="protein sequence ID" value="KAI3815712.1"/>
    <property type="molecule type" value="Genomic_DNA"/>
</dbReference>
<evidence type="ECO:0000313" key="1">
    <source>
        <dbReference type="EMBL" id="KAI3815712.1"/>
    </source>
</evidence>